<sequence>MCVTDLQGRLKSGQFMEYLLEPQLIDLVNGNEEQLVVLGAIREWLLQGQQFRNFQIARIGHGLLV</sequence>
<dbReference type="AntiFam" id="ANF00094">
    <property type="entry name" value="Shadow ORF (opposite kynA)"/>
</dbReference>
<accession>A0A6J6F036</accession>
<dbReference type="EMBL" id="CAEZTM010000087">
    <property type="protein sequence ID" value="CAB4580294.1"/>
    <property type="molecule type" value="Genomic_DNA"/>
</dbReference>
<evidence type="ECO:0000313" key="1">
    <source>
        <dbReference type="EMBL" id="CAB4580294.1"/>
    </source>
</evidence>
<protein>
    <submittedName>
        <fullName evidence="1">Unannotated protein</fullName>
    </submittedName>
</protein>
<gene>
    <name evidence="1" type="ORF">UFOPK1684_01353</name>
</gene>
<proteinExistence type="predicted"/>
<reference evidence="1" key="1">
    <citation type="submission" date="2020-05" db="EMBL/GenBank/DDBJ databases">
        <authorList>
            <person name="Chiriac C."/>
            <person name="Salcher M."/>
            <person name="Ghai R."/>
            <person name="Kavagutti S V."/>
        </authorList>
    </citation>
    <scope>NUCLEOTIDE SEQUENCE</scope>
</reference>
<dbReference type="AlphaFoldDB" id="A0A6J6F036"/>
<name>A0A6J6F036_9ZZZZ</name>
<organism evidence="1">
    <name type="scientific">freshwater metagenome</name>
    <dbReference type="NCBI Taxonomy" id="449393"/>
    <lineage>
        <taxon>unclassified sequences</taxon>
        <taxon>metagenomes</taxon>
        <taxon>ecological metagenomes</taxon>
    </lineage>
</organism>